<keyword evidence="2" id="KW-1185">Reference proteome</keyword>
<dbReference type="Proteomes" id="UP001433268">
    <property type="component" value="Unassembled WGS sequence"/>
</dbReference>
<evidence type="ECO:0000313" key="2">
    <source>
        <dbReference type="Proteomes" id="UP001433268"/>
    </source>
</evidence>
<gene>
    <name evidence="1" type="ORF">PG997_007892</name>
</gene>
<dbReference type="GeneID" id="92045267"/>
<dbReference type="RefSeq" id="XP_066667549.1">
    <property type="nucleotide sequence ID" value="XM_066812207.1"/>
</dbReference>
<organism evidence="1 2">
    <name type="scientific">Apiospora hydei</name>
    <dbReference type="NCBI Taxonomy" id="1337664"/>
    <lineage>
        <taxon>Eukaryota</taxon>
        <taxon>Fungi</taxon>
        <taxon>Dikarya</taxon>
        <taxon>Ascomycota</taxon>
        <taxon>Pezizomycotina</taxon>
        <taxon>Sordariomycetes</taxon>
        <taxon>Xylariomycetidae</taxon>
        <taxon>Amphisphaeriales</taxon>
        <taxon>Apiosporaceae</taxon>
        <taxon>Apiospora</taxon>
    </lineage>
</organism>
<proteinExistence type="predicted"/>
<reference evidence="1 2" key="1">
    <citation type="submission" date="2023-01" db="EMBL/GenBank/DDBJ databases">
        <title>Analysis of 21 Apiospora genomes using comparative genomics revels a genus with tremendous synthesis potential of carbohydrate active enzymes and secondary metabolites.</title>
        <authorList>
            <person name="Sorensen T."/>
        </authorList>
    </citation>
    <scope>NUCLEOTIDE SEQUENCE [LARGE SCALE GENOMIC DNA]</scope>
    <source>
        <strain evidence="1 2">CBS 114990</strain>
    </source>
</reference>
<accession>A0ABR1WD38</accession>
<dbReference type="EMBL" id="JAQQWN010000006">
    <property type="protein sequence ID" value="KAK8080074.1"/>
    <property type="molecule type" value="Genomic_DNA"/>
</dbReference>
<sequence>MPALDGELQQAVEGLVVASRHDAVQLAGAARVPRRAYQQGPVRGLAVAAGAVYIDAPRQLVQRPAAVYLDCVEQFQRQGRVQPPRTPSQAREVAGVRHEVLPRVPQDVEHAAAGGLRLLWMAEEGLGG</sequence>
<protein>
    <submittedName>
        <fullName evidence="1">Uncharacterized protein</fullName>
    </submittedName>
</protein>
<evidence type="ECO:0000313" key="1">
    <source>
        <dbReference type="EMBL" id="KAK8080074.1"/>
    </source>
</evidence>
<name>A0ABR1WD38_9PEZI</name>
<comment type="caution">
    <text evidence="1">The sequence shown here is derived from an EMBL/GenBank/DDBJ whole genome shotgun (WGS) entry which is preliminary data.</text>
</comment>